<reference evidence="1 2" key="1">
    <citation type="submission" date="2021-06" db="EMBL/GenBank/DDBJ databases">
        <title>Caerostris extrusa draft genome.</title>
        <authorList>
            <person name="Kono N."/>
            <person name="Arakawa K."/>
        </authorList>
    </citation>
    <scope>NUCLEOTIDE SEQUENCE [LARGE SCALE GENOMIC DNA]</scope>
</reference>
<name>A0AAV4R3S6_CAEEX</name>
<dbReference type="Proteomes" id="UP001054945">
    <property type="component" value="Unassembled WGS sequence"/>
</dbReference>
<accession>A0AAV4R3S6</accession>
<evidence type="ECO:0000313" key="2">
    <source>
        <dbReference type="Proteomes" id="UP001054945"/>
    </source>
</evidence>
<organism evidence="1 2">
    <name type="scientific">Caerostris extrusa</name>
    <name type="common">Bark spider</name>
    <name type="synonym">Caerostris bankana</name>
    <dbReference type="NCBI Taxonomy" id="172846"/>
    <lineage>
        <taxon>Eukaryota</taxon>
        <taxon>Metazoa</taxon>
        <taxon>Ecdysozoa</taxon>
        <taxon>Arthropoda</taxon>
        <taxon>Chelicerata</taxon>
        <taxon>Arachnida</taxon>
        <taxon>Araneae</taxon>
        <taxon>Araneomorphae</taxon>
        <taxon>Entelegynae</taxon>
        <taxon>Araneoidea</taxon>
        <taxon>Araneidae</taxon>
        <taxon>Caerostris</taxon>
    </lineage>
</organism>
<comment type="caution">
    <text evidence="1">The sequence shown here is derived from an EMBL/GenBank/DDBJ whole genome shotgun (WGS) entry which is preliminary data.</text>
</comment>
<protein>
    <submittedName>
        <fullName evidence="1">Uncharacterized protein</fullName>
    </submittedName>
</protein>
<sequence length="124" mass="13815">MEELSSLRIYHADFSTITEASYSTSLTMFLQERVRIKASAIIPPSHSGVFSFPLLHSGGRAERELGSKRLQSSPKSQRCFQPHTSALRIAGVVQPLLKLLKRFLLNSIQLACVSPRGEFRSEPS</sequence>
<proteinExistence type="predicted"/>
<dbReference type="EMBL" id="BPLR01007266">
    <property type="protein sequence ID" value="GIY15676.1"/>
    <property type="molecule type" value="Genomic_DNA"/>
</dbReference>
<keyword evidence="2" id="KW-1185">Reference proteome</keyword>
<evidence type="ECO:0000313" key="1">
    <source>
        <dbReference type="EMBL" id="GIY15676.1"/>
    </source>
</evidence>
<gene>
    <name evidence="1" type="ORF">CEXT_212821</name>
</gene>
<dbReference type="AlphaFoldDB" id="A0AAV4R3S6"/>